<evidence type="ECO:0000313" key="2">
    <source>
        <dbReference type="Proteomes" id="UP000001551"/>
    </source>
</evidence>
<dbReference type="HOGENOM" id="CLU_1616511_0_0_9"/>
<dbReference type="SUPFAM" id="SSF53850">
    <property type="entry name" value="Periplasmic binding protein-like II"/>
    <property type="match status" value="1"/>
</dbReference>
<reference evidence="1 2" key="1">
    <citation type="submission" date="2010-12" db="EMBL/GenBank/DDBJ databases">
        <title>Complete sequence of Ethanoligenens harbinense YUAN-3.</title>
        <authorList>
            <person name="Lucas S."/>
            <person name="Copeland A."/>
            <person name="Lapidus A."/>
            <person name="Cheng J.-F."/>
            <person name="Bruce D."/>
            <person name="Goodwin L."/>
            <person name="Pitluck S."/>
            <person name="Chertkov O."/>
            <person name="Misra M."/>
            <person name="Detter J.C."/>
            <person name="Han C."/>
            <person name="Tapia R."/>
            <person name="Land M."/>
            <person name="Hauser L."/>
            <person name="Jeffries C."/>
            <person name="Kyrpides N."/>
            <person name="Ivanova N."/>
            <person name="Mikhailova N."/>
            <person name="Wang A."/>
            <person name="Mouttaki H."/>
            <person name="He Z."/>
            <person name="Zhou J."/>
            <person name="Hemme C.L."/>
            <person name="Woyke T."/>
        </authorList>
    </citation>
    <scope>NUCLEOTIDE SEQUENCE [LARGE SCALE GENOMIC DNA]</scope>
    <source>
        <strain evidence="2">DSM 18485 / JCM 12961 / CGMCC 1.5033 / YUAN-3</strain>
    </source>
</reference>
<dbReference type="Gene3D" id="3.40.190.10">
    <property type="entry name" value="Periplasmic binding protein-like II"/>
    <property type="match status" value="1"/>
</dbReference>
<accession>E6U5I3</accession>
<organism evidence="1 2">
    <name type="scientific">Ethanoligenens harbinense (strain DSM 18485 / JCM 12961 / CGMCC 1.5033 / YUAN-3)</name>
    <dbReference type="NCBI Taxonomy" id="663278"/>
    <lineage>
        <taxon>Bacteria</taxon>
        <taxon>Bacillati</taxon>
        <taxon>Bacillota</taxon>
        <taxon>Clostridia</taxon>
        <taxon>Eubacteriales</taxon>
        <taxon>Oscillospiraceae</taxon>
        <taxon>Ethanoligenens</taxon>
    </lineage>
</organism>
<dbReference type="AlphaFoldDB" id="E6U5I3"/>
<proteinExistence type="predicted"/>
<sequence length="164" mass="17259">MRTARIGLLFALLAAWMLAATGCVSIHREKQVTVFADTSLKPVLDATAAELQKEDGLTLHIRYDGTAALQAAVDAGARTDLLALGGVSASPRGSYTFGSNAVRALMSAHKVDNYVNIAVGADGSAYSVTKPLSSKNYAAAQMVVDFLLSKKGVHLLEQSGFVME</sequence>
<keyword evidence="2" id="KW-1185">Reference proteome</keyword>
<protein>
    <submittedName>
        <fullName evidence="1">Uncharacterized protein</fullName>
    </submittedName>
</protein>
<dbReference type="eggNOG" id="COG0725">
    <property type="taxonomic scope" value="Bacteria"/>
</dbReference>
<dbReference type="KEGG" id="eha:Ethha_0059"/>
<dbReference type="RefSeq" id="WP_013484031.1">
    <property type="nucleotide sequence ID" value="NC_014828.1"/>
</dbReference>
<evidence type="ECO:0000313" key="1">
    <source>
        <dbReference type="EMBL" id="ADU25650.1"/>
    </source>
</evidence>
<dbReference type="Pfam" id="PF13531">
    <property type="entry name" value="SBP_bac_11"/>
    <property type="match status" value="1"/>
</dbReference>
<dbReference type="PROSITE" id="PS51257">
    <property type="entry name" value="PROKAR_LIPOPROTEIN"/>
    <property type="match status" value="1"/>
</dbReference>
<dbReference type="EMBL" id="CP002400">
    <property type="protein sequence ID" value="ADU25650.1"/>
    <property type="molecule type" value="Genomic_DNA"/>
</dbReference>
<gene>
    <name evidence="1" type="ordered locus">Ethha_0059</name>
</gene>
<dbReference type="Proteomes" id="UP000001551">
    <property type="component" value="Chromosome"/>
</dbReference>
<name>E6U5I3_ETHHY</name>